<dbReference type="Ensembl" id="ENSGMOT00000017743.2">
    <property type="protein sequence ID" value="ENSGMOP00000017314.2"/>
    <property type="gene ID" value="ENSGMOG00000027453.1"/>
</dbReference>
<evidence type="ECO:0000259" key="4">
    <source>
        <dbReference type="SMART" id="SM00198"/>
    </source>
</evidence>
<accession>A0A8C4ZLD6</accession>
<dbReference type="SUPFAM" id="SSF55797">
    <property type="entry name" value="PR-1-like"/>
    <property type="match status" value="1"/>
</dbReference>
<accession>A0A8C4Z7Z9</accession>
<evidence type="ECO:0000256" key="3">
    <source>
        <dbReference type="SAM" id="Phobius"/>
    </source>
</evidence>
<name>A0A8C4ZLD6_GADMO</name>
<dbReference type="AlphaFoldDB" id="A0A8C4ZLD6"/>
<dbReference type="InterPro" id="IPR002413">
    <property type="entry name" value="V5_allergen-like"/>
</dbReference>
<reference evidence="5" key="2">
    <citation type="submission" date="2025-09" db="UniProtKB">
        <authorList>
            <consortium name="Ensembl"/>
        </authorList>
    </citation>
    <scope>IDENTIFICATION</scope>
</reference>
<evidence type="ECO:0000313" key="6">
    <source>
        <dbReference type="Proteomes" id="UP000694546"/>
    </source>
</evidence>
<dbReference type="InterPro" id="IPR014044">
    <property type="entry name" value="CAP_dom"/>
</dbReference>
<dbReference type="GO" id="GO:0005576">
    <property type="term" value="C:extracellular region"/>
    <property type="evidence" value="ECO:0007669"/>
    <property type="project" value="InterPro"/>
</dbReference>
<keyword evidence="3" id="KW-1133">Transmembrane helix</keyword>
<evidence type="ECO:0000256" key="1">
    <source>
        <dbReference type="ARBA" id="ARBA00009923"/>
    </source>
</evidence>
<dbReference type="InterPro" id="IPR034113">
    <property type="entry name" value="SCP_GAPR1-like"/>
</dbReference>
<dbReference type="Proteomes" id="UP000694546">
    <property type="component" value="Chromosome 6"/>
</dbReference>
<proteinExistence type="inferred from homology"/>
<gene>
    <name evidence="5" type="primary">LOC115545691</name>
</gene>
<comment type="similarity">
    <text evidence="1">Belongs to the CRISP family.</text>
</comment>
<dbReference type="SMART" id="SM00198">
    <property type="entry name" value="SCP"/>
    <property type="match status" value="1"/>
</dbReference>
<dbReference type="PANTHER" id="PTHR10334">
    <property type="entry name" value="CYSTEINE-RICH SECRETORY PROTEIN-RELATED"/>
    <property type="match status" value="1"/>
</dbReference>
<dbReference type="InterPro" id="IPR018244">
    <property type="entry name" value="Allrgn_V5/Tpx1_CS"/>
</dbReference>
<protein>
    <submittedName>
        <fullName evidence="5">Golgi-associated plant pathogenesis-related protein 1-like</fullName>
    </submittedName>
</protein>
<dbReference type="InterPro" id="IPR001283">
    <property type="entry name" value="CRISP-related"/>
</dbReference>
<evidence type="ECO:0000256" key="2">
    <source>
        <dbReference type="SAM" id="MobiDB-lite"/>
    </source>
</evidence>
<evidence type="ECO:0000313" key="5">
    <source>
        <dbReference type="Ensembl" id="ENSGMOP00000017314.2"/>
    </source>
</evidence>
<sequence>MGIYIYTWEYMLILSPVFGCIKEFCACVFVFLFFAAFFPSIACPSRLADTMADESFQQEFLTTHNIYRQMHQSPPLKMSTDLNKSAQSWADHLLDSGIMQHSGSGVGENLYCMSSSAPINLTGKEAVESWYEEVKDYDYNRPGFKGNTGHFTQVVWKETTEVGVGLATDGKRVFVVAQYRPAGNVNVAAYFERNVLPQAGRAGSSGTDSHGGEKNCTLL</sequence>
<dbReference type="InterPro" id="IPR035940">
    <property type="entry name" value="CAP_sf"/>
</dbReference>
<dbReference type="OMA" id="FAKRGNT"/>
<dbReference type="PRINTS" id="PR00838">
    <property type="entry name" value="V5ALLERGEN"/>
</dbReference>
<reference evidence="5" key="1">
    <citation type="submission" date="2025-08" db="UniProtKB">
        <authorList>
            <consortium name="Ensembl"/>
        </authorList>
    </citation>
    <scope>IDENTIFICATION</scope>
</reference>
<dbReference type="PROSITE" id="PS01009">
    <property type="entry name" value="CRISP_1"/>
    <property type="match status" value="1"/>
</dbReference>
<keyword evidence="6" id="KW-1185">Reference proteome</keyword>
<dbReference type="Pfam" id="PF00188">
    <property type="entry name" value="CAP"/>
    <property type="match status" value="1"/>
</dbReference>
<dbReference type="Gene3D" id="3.40.33.10">
    <property type="entry name" value="CAP"/>
    <property type="match status" value="1"/>
</dbReference>
<dbReference type="GeneTree" id="ENSGT00940000165492"/>
<feature type="transmembrane region" description="Helical" evidence="3">
    <location>
        <begin position="12"/>
        <end position="38"/>
    </location>
</feature>
<dbReference type="KEGG" id="gmh:115545691"/>
<dbReference type="CDD" id="cd05382">
    <property type="entry name" value="CAP_GAPR1-like"/>
    <property type="match status" value="1"/>
</dbReference>
<organism evidence="5 6">
    <name type="scientific">Gadus morhua</name>
    <name type="common">Atlantic cod</name>
    <dbReference type="NCBI Taxonomy" id="8049"/>
    <lineage>
        <taxon>Eukaryota</taxon>
        <taxon>Metazoa</taxon>
        <taxon>Chordata</taxon>
        <taxon>Craniata</taxon>
        <taxon>Vertebrata</taxon>
        <taxon>Euteleostomi</taxon>
        <taxon>Actinopterygii</taxon>
        <taxon>Neopterygii</taxon>
        <taxon>Teleostei</taxon>
        <taxon>Neoteleostei</taxon>
        <taxon>Acanthomorphata</taxon>
        <taxon>Zeiogadaria</taxon>
        <taxon>Gadariae</taxon>
        <taxon>Gadiformes</taxon>
        <taxon>Gadoidei</taxon>
        <taxon>Gadidae</taxon>
        <taxon>Gadus</taxon>
    </lineage>
</organism>
<keyword evidence="3" id="KW-0812">Transmembrane</keyword>
<feature type="domain" description="SCP" evidence="4">
    <location>
        <begin position="55"/>
        <end position="187"/>
    </location>
</feature>
<dbReference type="PRINTS" id="PR00837">
    <property type="entry name" value="V5TPXLIKE"/>
</dbReference>
<keyword evidence="3" id="KW-0472">Membrane</keyword>
<feature type="region of interest" description="Disordered" evidence="2">
    <location>
        <begin position="200"/>
        <end position="219"/>
    </location>
</feature>